<name>A0A5J5KDA4_9ACTN</name>
<dbReference type="InterPro" id="IPR027417">
    <property type="entry name" value="P-loop_NTPase"/>
</dbReference>
<keyword evidence="5" id="KW-0802">TPR repeat</keyword>
<dbReference type="SUPFAM" id="SSF46894">
    <property type="entry name" value="C-terminal effector domain of the bipartite response regulators"/>
    <property type="match status" value="1"/>
</dbReference>
<comment type="similarity">
    <text evidence="1">Belongs to the AfsR/DnrI/RedD regulatory family.</text>
</comment>
<evidence type="ECO:0000313" key="10">
    <source>
        <dbReference type="Proteomes" id="UP000327011"/>
    </source>
</evidence>
<dbReference type="PROSITE" id="PS51755">
    <property type="entry name" value="OMPR_PHOB"/>
    <property type="match status" value="1"/>
</dbReference>
<feature type="domain" description="OmpR/PhoB-type" evidence="8">
    <location>
        <begin position="2"/>
        <end position="99"/>
    </location>
</feature>
<keyword evidence="3 6" id="KW-0238">DNA-binding</keyword>
<dbReference type="InterPro" id="IPR001867">
    <property type="entry name" value="OmpR/PhoB-type_DNA-bd"/>
</dbReference>
<dbReference type="Gene3D" id="3.40.50.300">
    <property type="entry name" value="P-loop containing nucleotide triphosphate hydrolases"/>
    <property type="match status" value="1"/>
</dbReference>
<dbReference type="AlphaFoldDB" id="A0A5J5KDA4"/>
<dbReference type="InterPro" id="IPR005158">
    <property type="entry name" value="BTAD"/>
</dbReference>
<keyword evidence="2" id="KW-0805">Transcription regulation</keyword>
<feature type="region of interest" description="Disordered" evidence="7">
    <location>
        <begin position="256"/>
        <end position="275"/>
    </location>
</feature>
<dbReference type="CDD" id="cd15831">
    <property type="entry name" value="BTAD"/>
    <property type="match status" value="1"/>
</dbReference>
<evidence type="ECO:0000256" key="1">
    <source>
        <dbReference type="ARBA" id="ARBA00005820"/>
    </source>
</evidence>
<dbReference type="SUPFAM" id="SSF52540">
    <property type="entry name" value="P-loop containing nucleoside triphosphate hydrolases"/>
    <property type="match status" value="1"/>
</dbReference>
<gene>
    <name evidence="9" type="ORF">F5972_04030</name>
</gene>
<organism evidence="9 10">
    <name type="scientific">Microbispora cellulosiformans</name>
    <dbReference type="NCBI Taxonomy" id="2614688"/>
    <lineage>
        <taxon>Bacteria</taxon>
        <taxon>Bacillati</taxon>
        <taxon>Actinomycetota</taxon>
        <taxon>Actinomycetes</taxon>
        <taxon>Streptosporangiales</taxon>
        <taxon>Streptosporangiaceae</taxon>
        <taxon>Microbispora</taxon>
    </lineage>
</organism>
<dbReference type="Pfam" id="PF00931">
    <property type="entry name" value="NB-ARC"/>
    <property type="match status" value="1"/>
</dbReference>
<dbReference type="Gene3D" id="1.10.10.10">
    <property type="entry name" value="Winged helix-like DNA-binding domain superfamily/Winged helix DNA-binding domain"/>
    <property type="match status" value="1"/>
</dbReference>
<dbReference type="SMART" id="SM01043">
    <property type="entry name" value="BTAD"/>
    <property type="match status" value="1"/>
</dbReference>
<dbReference type="GO" id="GO:0006355">
    <property type="term" value="P:regulation of DNA-templated transcription"/>
    <property type="evidence" value="ECO:0007669"/>
    <property type="project" value="InterPro"/>
</dbReference>
<evidence type="ECO:0000313" key="9">
    <source>
        <dbReference type="EMBL" id="KAA9381979.1"/>
    </source>
</evidence>
<dbReference type="InterPro" id="IPR051677">
    <property type="entry name" value="AfsR-DnrI-RedD_regulator"/>
</dbReference>
<dbReference type="InterPro" id="IPR036388">
    <property type="entry name" value="WH-like_DNA-bd_sf"/>
</dbReference>
<dbReference type="PANTHER" id="PTHR35807">
    <property type="entry name" value="TRANSCRIPTIONAL REGULATOR REDD-RELATED"/>
    <property type="match status" value="1"/>
</dbReference>
<dbReference type="SMART" id="SM00028">
    <property type="entry name" value="TPR"/>
    <property type="match status" value="5"/>
</dbReference>
<dbReference type="PROSITE" id="PS50005">
    <property type="entry name" value="TPR"/>
    <property type="match status" value="1"/>
</dbReference>
<dbReference type="InterPro" id="IPR002182">
    <property type="entry name" value="NB-ARC"/>
</dbReference>
<dbReference type="PANTHER" id="PTHR35807:SF1">
    <property type="entry name" value="TRANSCRIPTIONAL REGULATOR REDD"/>
    <property type="match status" value="1"/>
</dbReference>
<keyword evidence="10" id="KW-1185">Reference proteome</keyword>
<dbReference type="Proteomes" id="UP000327011">
    <property type="component" value="Unassembled WGS sequence"/>
</dbReference>
<evidence type="ECO:0000256" key="6">
    <source>
        <dbReference type="PROSITE-ProRule" id="PRU01091"/>
    </source>
</evidence>
<dbReference type="SMART" id="SM00862">
    <property type="entry name" value="Trans_reg_C"/>
    <property type="match status" value="1"/>
</dbReference>
<dbReference type="GO" id="GO:0043531">
    <property type="term" value="F:ADP binding"/>
    <property type="evidence" value="ECO:0007669"/>
    <property type="project" value="InterPro"/>
</dbReference>
<dbReference type="Pfam" id="PF13424">
    <property type="entry name" value="TPR_12"/>
    <property type="match status" value="1"/>
</dbReference>
<feature type="DNA-binding region" description="OmpR/PhoB-type" evidence="6">
    <location>
        <begin position="2"/>
        <end position="99"/>
    </location>
</feature>
<feature type="repeat" description="TPR" evidence="5">
    <location>
        <begin position="802"/>
        <end position="835"/>
    </location>
</feature>
<evidence type="ECO:0000256" key="3">
    <source>
        <dbReference type="ARBA" id="ARBA00023125"/>
    </source>
</evidence>
<dbReference type="GO" id="GO:0000160">
    <property type="term" value="P:phosphorelay signal transduction system"/>
    <property type="evidence" value="ECO:0007669"/>
    <property type="project" value="InterPro"/>
</dbReference>
<dbReference type="InterPro" id="IPR019734">
    <property type="entry name" value="TPR_rpt"/>
</dbReference>
<evidence type="ECO:0000256" key="7">
    <source>
        <dbReference type="SAM" id="MobiDB-lite"/>
    </source>
</evidence>
<dbReference type="Pfam" id="PF00486">
    <property type="entry name" value="Trans_reg_C"/>
    <property type="match status" value="1"/>
</dbReference>
<evidence type="ECO:0000256" key="4">
    <source>
        <dbReference type="ARBA" id="ARBA00023163"/>
    </source>
</evidence>
<accession>A0A5J5KDA4</accession>
<dbReference type="Gene3D" id="1.25.40.10">
    <property type="entry name" value="Tetratricopeptide repeat domain"/>
    <property type="match status" value="2"/>
</dbReference>
<evidence type="ECO:0000256" key="2">
    <source>
        <dbReference type="ARBA" id="ARBA00023015"/>
    </source>
</evidence>
<keyword evidence="4" id="KW-0804">Transcription</keyword>
<dbReference type="EMBL" id="VYTZ01000001">
    <property type="protein sequence ID" value="KAA9381979.1"/>
    <property type="molecule type" value="Genomic_DNA"/>
</dbReference>
<proteinExistence type="inferred from homology"/>
<protein>
    <submittedName>
        <fullName evidence="9">Tetratricopeptide repeat protein</fullName>
    </submittedName>
</protein>
<dbReference type="InterPro" id="IPR016032">
    <property type="entry name" value="Sig_transdc_resp-reg_C-effctor"/>
</dbReference>
<dbReference type="SUPFAM" id="SSF48452">
    <property type="entry name" value="TPR-like"/>
    <property type="match status" value="3"/>
</dbReference>
<dbReference type="PRINTS" id="PR00364">
    <property type="entry name" value="DISEASERSIST"/>
</dbReference>
<dbReference type="GO" id="GO:0003677">
    <property type="term" value="F:DNA binding"/>
    <property type="evidence" value="ECO:0007669"/>
    <property type="project" value="UniProtKB-UniRule"/>
</dbReference>
<dbReference type="Pfam" id="PF03704">
    <property type="entry name" value="BTAD"/>
    <property type="match status" value="1"/>
</dbReference>
<comment type="caution">
    <text evidence="9">The sequence shown here is derived from an EMBL/GenBank/DDBJ whole genome shotgun (WGS) entry which is preliminary data.</text>
</comment>
<evidence type="ECO:0000259" key="8">
    <source>
        <dbReference type="PROSITE" id="PS51755"/>
    </source>
</evidence>
<dbReference type="InterPro" id="IPR011990">
    <property type="entry name" value="TPR-like_helical_dom_sf"/>
</dbReference>
<reference evidence="9 10" key="1">
    <citation type="submission" date="2019-09" db="EMBL/GenBank/DDBJ databases">
        <title>Screening of Novel Bioactive Compounds from Soil-Associated.</title>
        <authorList>
            <person name="Gong X."/>
        </authorList>
    </citation>
    <scope>NUCLEOTIDE SEQUENCE [LARGE SCALE GENOMIC DNA]</scope>
    <source>
        <strain evidence="9 10">Gxj-6</strain>
    </source>
</reference>
<sequence>MAGGEQHPDLRFRILGPLELTANGSQVTLKGQKVRTLLALLLCYPNTAVPDDRLIDGLWPSDPPASAAANLRAYIRGLRTTLGDPRRITRVDRGYLLHVRPPEVDALRFSALVAGSEEAAAGGDVARAAEILRRALDEWTGVPFAGLDDCPALRAEAAVLEEQRFTAVGQWVEHELALGRHADMIPVLVQLVEEFPLRESLRGRLMEALHRSGRQAEALQLYRDTRALLVESLGIEPGPQLREQEQAILREAVAPGEEPAAASPRPCNLPADTPDFTGRAEEIARITRWLTSEDRVGPSIVAVSARGGAGKTTLAVHVAHRLREDFPDGQIFVPLRGAEAARRIPPGVALAGSLRTLGVPDHRLPEHIEERSAMLREVLSERRALLILDDAADESQVMPLIPGTSGCAVLITSRHRLTAVPGIRRLELESFTEEQAIDFLQRMLGDDRMRSSPEAGARLVRLCGRHPLALRIAGARLAARPHWPVRRMVDRLAGEHHRLDELVHGELDVRANLMLSYAALGPRARLLLMLLGSLDLVEYEEWAAAALLDCPLREAEDLLDQLAHSHLVTVATGDHSQPRYGLHDLVRIFARQQAQAQLPCEEVRAALERAVAALLTVTEHAHTQLAGHDHLVLHSTARRRPMAEEHLREIVTDPVTWCEAELPNIQGAVRQAAHLGFDDLCWDLAVTAAPLLEVRKHHDEWEQTHEIALDATRAAGNRRGEAVILAELGELSLHRHDYRAAANFIGQAATIFTALRDRHAEAITEHKLAVLDRLGGRLHDALSRARRSAAALSALGDVGNEALVLRQVGQIHLQLGNHEEARINLEQALQMAQKAQGARLAQQVNYRLGELNLECGEPAEALPRFERVHEFCQTIEDQVGMAHALYGMGRAWAALTRWDTAHRTLTLALAHARAAGERVVEADVLHHLGRVARSRGRTEEAAESFALAEAICRNLGITPTWLGEPEAAFRT</sequence>
<evidence type="ECO:0000256" key="5">
    <source>
        <dbReference type="PROSITE-ProRule" id="PRU00339"/>
    </source>
</evidence>